<evidence type="ECO:0000313" key="2">
    <source>
        <dbReference type="Proteomes" id="UP000285575"/>
    </source>
</evidence>
<organism evidence="1 2">
    <name type="scientific">Rubrivivax rivuli</name>
    <dbReference type="NCBI Taxonomy" id="1862385"/>
    <lineage>
        <taxon>Bacteria</taxon>
        <taxon>Pseudomonadati</taxon>
        <taxon>Pseudomonadota</taxon>
        <taxon>Betaproteobacteria</taxon>
        <taxon>Burkholderiales</taxon>
        <taxon>Sphaerotilaceae</taxon>
        <taxon>Rubrivivax</taxon>
    </lineage>
</organism>
<dbReference type="OrthoDB" id="9760040at2"/>
<gene>
    <name evidence="1" type="ORF">EOE66_00805</name>
</gene>
<dbReference type="AlphaFoldDB" id="A0A437RQU0"/>
<keyword evidence="2" id="KW-1185">Reference proteome</keyword>
<sequence>MDKHNTHNESEAAFDRLVEDEWAWRLSEFPRLATQAGEHQHDHRLERMDADSLAARLSRWRSTREALRRISAEQLPPGRRADHAVYANQIDTLLVELEHGGAWMPLDGDSAFYSYLPELWREQALHTAEQLHSHLGRLAAIETYFDDHIELLTEALQRGLVPPAVVMQGRDAPLQQMLAWGDARATPYFKPFLQRPTGIAPADFEKLTQEAERVIAQKVLPAYAKLADFMRHQYLPRTRTTTAARALPGGEGFYAERVRAFTTLPLTAEQVHEQGRAEVARILDDMHRLMRACGAHGTLADFLAQLRNDPQHYPTSAEALLGRASWIAKRVDTVLPRFFGKLPRQPFGVAPVPDDLAPFYTSGRYVPAAADSDQAALYWVNTCKLESRAWYALPALTLHEAVPGHHLQFALAAENTSQPAYRRLEGLSAHSEGWALYAEFLGSEMGIYQTPLEEFGRASYEMWRACRLVVDTGLHWLGWTREQAQAYLREHTALSEHEVTTEVDRYIGWPGQALSYKVGEMQFRSLRREAEGRLGTRFSLRDFHDHVLAQGCVPLPALRSAVQAWAESRASAPV</sequence>
<dbReference type="PANTHER" id="PTHR33361">
    <property type="entry name" value="GLR0591 PROTEIN"/>
    <property type="match status" value="1"/>
</dbReference>
<dbReference type="EMBL" id="SACR01000001">
    <property type="protein sequence ID" value="RVU49160.1"/>
    <property type="molecule type" value="Genomic_DNA"/>
</dbReference>
<reference evidence="1 2" key="1">
    <citation type="submission" date="2019-01" db="EMBL/GenBank/DDBJ databases">
        <authorList>
            <person name="Chen W.-M."/>
        </authorList>
    </citation>
    <scope>NUCLEOTIDE SEQUENCE [LARGE SCALE GENOMIC DNA]</scope>
    <source>
        <strain evidence="1 2">KYPY4</strain>
    </source>
</reference>
<name>A0A437RQU0_9BURK</name>
<dbReference type="RefSeq" id="WP_128226799.1">
    <property type="nucleotide sequence ID" value="NZ_SACR01000001.1"/>
</dbReference>
<dbReference type="InterPro" id="IPR010281">
    <property type="entry name" value="DUF885"/>
</dbReference>
<dbReference type="Proteomes" id="UP000285575">
    <property type="component" value="Unassembled WGS sequence"/>
</dbReference>
<dbReference type="PANTHER" id="PTHR33361:SF2">
    <property type="entry name" value="DUF885 DOMAIN-CONTAINING PROTEIN"/>
    <property type="match status" value="1"/>
</dbReference>
<accession>A0A437RQU0</accession>
<dbReference type="Pfam" id="PF05960">
    <property type="entry name" value="DUF885"/>
    <property type="match status" value="1"/>
</dbReference>
<proteinExistence type="predicted"/>
<comment type="caution">
    <text evidence="1">The sequence shown here is derived from an EMBL/GenBank/DDBJ whole genome shotgun (WGS) entry which is preliminary data.</text>
</comment>
<evidence type="ECO:0000313" key="1">
    <source>
        <dbReference type="EMBL" id="RVU49160.1"/>
    </source>
</evidence>
<protein>
    <submittedName>
        <fullName evidence="1">DUF885 domain-containing protein</fullName>
    </submittedName>
</protein>